<dbReference type="KEGG" id="mpa:MAP_3845"/>
<dbReference type="HOGENOM" id="CLU_1048976_0_0_11"/>
<dbReference type="AlphaFoldDB" id="Q73T74"/>
<protein>
    <recommendedName>
        <fullName evidence="3">Phage major capsid protein</fullName>
    </recommendedName>
</protein>
<organism evidence="1 2">
    <name type="scientific">Mycolicibacterium paratuberculosis (strain ATCC BAA-968 / K-10)</name>
    <name type="common">Mycobacterium paratuberculosis</name>
    <dbReference type="NCBI Taxonomy" id="262316"/>
    <lineage>
        <taxon>Bacteria</taxon>
        <taxon>Bacillati</taxon>
        <taxon>Actinomycetota</taxon>
        <taxon>Actinomycetes</taxon>
        <taxon>Mycobacteriales</taxon>
        <taxon>Mycobacteriaceae</taxon>
        <taxon>Mycobacterium</taxon>
        <taxon>Mycobacterium avium complex (MAC)</taxon>
    </lineage>
</organism>
<evidence type="ECO:0000313" key="2">
    <source>
        <dbReference type="Proteomes" id="UP000000580"/>
    </source>
</evidence>
<dbReference type="eggNOG" id="ENOG5031GEZ">
    <property type="taxonomic scope" value="Bacteria"/>
</dbReference>
<gene>
    <name evidence="1" type="ordered locus">MAP_3845</name>
</gene>
<reference evidence="1 2" key="1">
    <citation type="journal article" date="2005" name="Proc. Natl. Acad. Sci. U.S.A.">
        <title>The complete genome sequence of Mycobacterium avium subspecies paratuberculosis.</title>
        <authorList>
            <person name="Li L."/>
            <person name="Bannantine J.P."/>
            <person name="Zhang Q."/>
            <person name="Amonsin A."/>
            <person name="May B.J."/>
            <person name="Alt D."/>
            <person name="Banerji N."/>
            <person name="Kanjilal S."/>
            <person name="Kapur V."/>
        </authorList>
    </citation>
    <scope>NUCLEOTIDE SEQUENCE [LARGE SCALE GENOMIC DNA]</scope>
    <source>
        <strain evidence="2">ATCC BAA-968 / K-10</strain>
    </source>
</reference>
<dbReference type="EMBL" id="AE016958">
    <property type="protein sequence ID" value="AAS06395.1"/>
    <property type="molecule type" value="Genomic_DNA"/>
</dbReference>
<dbReference type="Proteomes" id="UP000000580">
    <property type="component" value="Chromosome"/>
</dbReference>
<dbReference type="STRING" id="262316.MAP_3845"/>
<evidence type="ECO:0000313" key="1">
    <source>
        <dbReference type="EMBL" id="AAS06395.1"/>
    </source>
</evidence>
<keyword evidence="2" id="KW-1185">Reference proteome</keyword>
<sequence length="268" mass="28331">MIWATGRRAAPMYLNAERLALANQTVKETFEQCSVAWQAIPHWDTGDPSQTTVPNDNVNPPNNFLPLTSLPKPFEVTLAAAIAPTPDELLATVVYYTAKLAADFDAAVIPGLLTATTPSQLVPGISPAQLLTALIEARAKVEKGGYRAPSCLITDTIGVETLAASTIANGYAGTDVLLPPANINSLQRVDTLATDPQVRGWLLGRRQRIAPGAAAEASPGEEAVDLAVSVPPSLEVVGDTSNNAIKLDVRLSYALRIKDEAGLVVFRA</sequence>
<evidence type="ECO:0008006" key="3">
    <source>
        <dbReference type="Google" id="ProtNLM"/>
    </source>
</evidence>
<accession>Q73T74</accession>
<proteinExistence type="predicted"/>
<name>Q73T74_MYCPA</name>